<organism evidence="5 6">
    <name type="scientific">Saccharospirillum mangrovi</name>
    <dbReference type="NCBI Taxonomy" id="2161747"/>
    <lineage>
        <taxon>Bacteria</taxon>
        <taxon>Pseudomonadati</taxon>
        <taxon>Pseudomonadota</taxon>
        <taxon>Gammaproteobacteria</taxon>
        <taxon>Oceanospirillales</taxon>
        <taxon>Saccharospirillaceae</taxon>
        <taxon>Saccharospirillum</taxon>
    </lineage>
</organism>
<dbReference type="NCBIfam" id="TIGR01215">
    <property type="entry name" value="minE"/>
    <property type="match status" value="1"/>
</dbReference>
<dbReference type="NCBIfam" id="NF001422">
    <property type="entry name" value="PRK00296.1"/>
    <property type="match status" value="1"/>
</dbReference>
<evidence type="ECO:0000256" key="1">
    <source>
        <dbReference type="ARBA" id="ARBA00008168"/>
    </source>
</evidence>
<proteinExistence type="inferred from homology"/>
<keyword evidence="6" id="KW-1185">Reference proteome</keyword>
<dbReference type="Proteomes" id="UP001595617">
    <property type="component" value="Unassembled WGS sequence"/>
</dbReference>
<dbReference type="Gene3D" id="3.30.1070.10">
    <property type="entry name" value="Cell division topological specificity factor MinE"/>
    <property type="match status" value="1"/>
</dbReference>
<dbReference type="InterPro" id="IPR036707">
    <property type="entry name" value="MinE_sf"/>
</dbReference>
<dbReference type="RefSeq" id="WP_380694519.1">
    <property type="nucleotide sequence ID" value="NZ_JBHRYR010000002.1"/>
</dbReference>
<evidence type="ECO:0000256" key="3">
    <source>
        <dbReference type="ARBA" id="ARBA00025265"/>
    </source>
</evidence>
<protein>
    <recommendedName>
        <fullName evidence="2 4">Cell division topological specificity factor</fullName>
    </recommendedName>
</protein>
<evidence type="ECO:0000256" key="4">
    <source>
        <dbReference type="HAMAP-Rule" id="MF_00262"/>
    </source>
</evidence>
<gene>
    <name evidence="4 5" type="primary">minE</name>
    <name evidence="5" type="ORF">ACFOOG_06165</name>
</gene>
<evidence type="ECO:0000313" key="6">
    <source>
        <dbReference type="Proteomes" id="UP001595617"/>
    </source>
</evidence>
<comment type="similarity">
    <text evidence="1 4">Belongs to the MinE family.</text>
</comment>
<keyword evidence="4" id="KW-0131">Cell cycle</keyword>
<dbReference type="GO" id="GO:0051301">
    <property type="term" value="P:cell division"/>
    <property type="evidence" value="ECO:0007669"/>
    <property type="project" value="UniProtKB-KW"/>
</dbReference>
<evidence type="ECO:0000313" key="5">
    <source>
        <dbReference type="EMBL" id="MFC3852414.1"/>
    </source>
</evidence>
<comment type="function">
    <text evidence="3 4">Prevents the cell division inhibition by proteins MinC and MinD at internal division sites while permitting inhibition at polar sites. This ensures cell division at the proper site by restricting the formation of a division septum at the midpoint of the long axis of the cell.</text>
</comment>
<name>A0ABV7ZW27_9GAMM</name>
<comment type="caution">
    <text evidence="5">The sequence shown here is derived from an EMBL/GenBank/DDBJ whole genome shotgun (WGS) entry which is preliminary data.</text>
</comment>
<reference evidence="6" key="1">
    <citation type="journal article" date="2019" name="Int. J. Syst. Evol. Microbiol.">
        <title>The Global Catalogue of Microorganisms (GCM) 10K type strain sequencing project: providing services to taxonomists for standard genome sequencing and annotation.</title>
        <authorList>
            <consortium name="The Broad Institute Genomics Platform"/>
            <consortium name="The Broad Institute Genome Sequencing Center for Infectious Disease"/>
            <person name="Wu L."/>
            <person name="Ma J."/>
        </authorList>
    </citation>
    <scope>NUCLEOTIDE SEQUENCE [LARGE SCALE GENOMIC DNA]</scope>
    <source>
        <strain evidence="6">IBRC 10765</strain>
    </source>
</reference>
<sequence length="83" mass="9434">MSLFGLFKDTSRAPTASLAKERLKVIVAHERQQRTQPDYLPAMQNEILAVIRKYIPIESDDVNIQIENEGQVSILELNVTLPQ</sequence>
<evidence type="ECO:0000256" key="2">
    <source>
        <dbReference type="ARBA" id="ARBA00020112"/>
    </source>
</evidence>
<dbReference type="Pfam" id="PF03776">
    <property type="entry name" value="MinE"/>
    <property type="match status" value="1"/>
</dbReference>
<keyword evidence="4 5" id="KW-0132">Cell division</keyword>
<dbReference type="SUPFAM" id="SSF55229">
    <property type="entry name" value="Cell division protein MinE topological specificity domain"/>
    <property type="match status" value="1"/>
</dbReference>
<dbReference type="InterPro" id="IPR005527">
    <property type="entry name" value="MinE"/>
</dbReference>
<accession>A0ABV7ZW27</accession>
<dbReference type="HAMAP" id="MF_00262">
    <property type="entry name" value="MinE"/>
    <property type="match status" value="1"/>
</dbReference>
<dbReference type="EMBL" id="JBHRYR010000002">
    <property type="protein sequence ID" value="MFC3852414.1"/>
    <property type="molecule type" value="Genomic_DNA"/>
</dbReference>